<keyword evidence="12" id="KW-1185">Reference proteome</keyword>
<dbReference type="PANTHER" id="PTHR34597:SF3">
    <property type="entry name" value="OUTER MEMBRANE TRANSPORTER CDIB"/>
    <property type="match status" value="1"/>
</dbReference>
<evidence type="ECO:0000256" key="3">
    <source>
        <dbReference type="ARBA" id="ARBA00022448"/>
    </source>
</evidence>
<gene>
    <name evidence="11" type="ORF">AM629_04135</name>
</gene>
<keyword evidence="6" id="KW-0653">Protein transport</keyword>
<comment type="similarity">
    <text evidence="2">Belongs to the TPS (TC 1.B.20) family.</text>
</comment>
<keyword evidence="3" id="KW-0813">Transport</keyword>
<keyword evidence="5" id="KW-0812">Transmembrane</keyword>
<sequence>MVIVSVYHWNLTGFILLAISALAQASAPISPADQETITQQQKALLQQAQQQREALHNNIILSPSPDVAPSTAEPICHTINQIEFDGAESLPQSVKKNLMHPYLSHCLSLQDIHALVRKTTNAYIERGYVTSQAGLKVQDLSSGTLIITVNEGKVESISLDGEIPLSLKMAFPKIVGKTLNLREIEQGMERLNRLPSQQVTIDIQPSKQPGYSAVILKRTSTHLPVSASLGSDNSGQKSTGTGQINANVNLDNPLHLTDQWSLSASRNSDFHNSHQSHSLSASVAVPYSYWLFSYQYTWNDSFQNIPVDLQDYHYKGDNQTHRVAINRTLYRDGEQKLALDMGLTHRRTTNLFAEKTLTVSSPTLSIINLGINYSTVLAGSYITLNPMVIYGLQTLGATKDDPRFPDAPRSQFRKFSLSASYFMPVTDSIYYLSSIYSQTTPDNLYSSEHLSLGGQYSVRGFKEQYLTGNRGGYWRNELNWRVSALPVLGELALTGALDTGWLQKKTGQIDGGNVTGAALGLSLTHRRFNQTITIGKPLIHPAHLKPDNWVTYWSASLTL</sequence>
<evidence type="ECO:0000313" key="11">
    <source>
        <dbReference type="EMBL" id="KOY63303.1"/>
    </source>
</evidence>
<dbReference type="InterPro" id="IPR051544">
    <property type="entry name" value="TPS_OM_transporter"/>
</dbReference>
<dbReference type="PROSITE" id="PS51779">
    <property type="entry name" value="POTRA"/>
    <property type="match status" value="1"/>
</dbReference>
<dbReference type="Gene3D" id="3.10.20.310">
    <property type="entry name" value="membrane protein fhac"/>
    <property type="match status" value="1"/>
</dbReference>
<evidence type="ECO:0000256" key="9">
    <source>
        <dbReference type="SAM" id="SignalP"/>
    </source>
</evidence>
<comment type="subcellular location">
    <subcellularLocation>
        <location evidence="1">Cell outer membrane</location>
    </subcellularLocation>
</comment>
<dbReference type="InterPro" id="IPR027282">
    <property type="entry name" value="TPS"/>
</dbReference>
<name>A0ABR5KF96_9GAMM</name>
<dbReference type="InterPro" id="IPR034746">
    <property type="entry name" value="POTRA"/>
</dbReference>
<evidence type="ECO:0000256" key="6">
    <source>
        <dbReference type="ARBA" id="ARBA00022927"/>
    </source>
</evidence>
<evidence type="ECO:0000259" key="10">
    <source>
        <dbReference type="PROSITE" id="PS51779"/>
    </source>
</evidence>
<dbReference type="Gene3D" id="2.40.160.50">
    <property type="entry name" value="membrane protein fhac: a member of the omp85/tpsb transporter family"/>
    <property type="match status" value="1"/>
</dbReference>
<evidence type="ECO:0000256" key="2">
    <source>
        <dbReference type="ARBA" id="ARBA00009055"/>
    </source>
</evidence>
<keyword evidence="7" id="KW-0472">Membrane</keyword>
<evidence type="ECO:0000256" key="4">
    <source>
        <dbReference type="ARBA" id="ARBA00022452"/>
    </source>
</evidence>
<dbReference type="Pfam" id="PF17287">
    <property type="entry name" value="POTRA_3"/>
    <property type="match status" value="1"/>
</dbReference>
<accession>A0ABR5KF96</accession>
<evidence type="ECO:0000313" key="12">
    <source>
        <dbReference type="Proteomes" id="UP000037727"/>
    </source>
</evidence>
<keyword evidence="9" id="KW-0732">Signal</keyword>
<proteinExistence type="inferred from homology"/>
<organism evidence="11 12">
    <name type="scientific">Photorhabdus heterorhabditis</name>
    <dbReference type="NCBI Taxonomy" id="880156"/>
    <lineage>
        <taxon>Bacteria</taxon>
        <taxon>Pseudomonadati</taxon>
        <taxon>Pseudomonadota</taxon>
        <taxon>Gammaproteobacteria</taxon>
        <taxon>Enterobacterales</taxon>
        <taxon>Morganellaceae</taxon>
        <taxon>Photorhabdus</taxon>
    </lineage>
</organism>
<protein>
    <submittedName>
        <fullName evidence="11">Peptide transporter</fullName>
    </submittedName>
</protein>
<comment type="caution">
    <text evidence="11">The sequence shown here is derived from an EMBL/GenBank/DDBJ whole genome shotgun (WGS) entry which is preliminary data.</text>
</comment>
<feature type="signal peptide" evidence="9">
    <location>
        <begin position="1"/>
        <end position="25"/>
    </location>
</feature>
<dbReference type="EMBL" id="LJCS01000006">
    <property type="protein sequence ID" value="KOY63303.1"/>
    <property type="molecule type" value="Genomic_DNA"/>
</dbReference>
<dbReference type="InterPro" id="IPR013686">
    <property type="entry name" value="Polypept-transport_assoc_ShlB"/>
</dbReference>
<dbReference type="PANTHER" id="PTHR34597">
    <property type="entry name" value="SLR1661 PROTEIN"/>
    <property type="match status" value="1"/>
</dbReference>
<keyword evidence="4" id="KW-1134">Transmembrane beta strand</keyword>
<reference evidence="11 12" key="1">
    <citation type="submission" date="2015-09" db="EMBL/GenBank/DDBJ databases">
        <title>Draft genome sequence and assembly of Photorhabdus sp. VMG, a bacterial symbiont associated with Heterorhabditis zealandica.</title>
        <authorList>
            <person name="Naidoo S."/>
            <person name="Featherston J."/>
            <person name="Mothupi B."/>
            <person name="Gray V.M."/>
        </authorList>
    </citation>
    <scope>NUCLEOTIDE SEQUENCE [LARGE SCALE GENOMIC DNA]</scope>
    <source>
        <strain evidence="11 12">VMG</strain>
    </source>
</reference>
<evidence type="ECO:0000256" key="8">
    <source>
        <dbReference type="ARBA" id="ARBA00023237"/>
    </source>
</evidence>
<keyword evidence="8" id="KW-0998">Cell outer membrane</keyword>
<evidence type="ECO:0000256" key="1">
    <source>
        <dbReference type="ARBA" id="ARBA00004442"/>
    </source>
</evidence>
<dbReference type="RefSeq" id="WP_054476396.1">
    <property type="nucleotide sequence ID" value="NZ_CAWMRL010000006.1"/>
</dbReference>
<dbReference type="InterPro" id="IPR005565">
    <property type="entry name" value="Hemolysn_activator_HlyB_C"/>
</dbReference>
<dbReference type="InterPro" id="IPR035251">
    <property type="entry name" value="ShlB_POTRA"/>
</dbReference>
<dbReference type="Proteomes" id="UP000037727">
    <property type="component" value="Unassembled WGS sequence"/>
</dbReference>
<feature type="chain" id="PRO_5045517635" evidence="9">
    <location>
        <begin position="26"/>
        <end position="559"/>
    </location>
</feature>
<feature type="domain" description="POTRA" evidence="10">
    <location>
        <begin position="77"/>
        <end position="152"/>
    </location>
</feature>
<dbReference type="Pfam" id="PF08479">
    <property type="entry name" value="POTRA_2"/>
    <property type="match status" value="1"/>
</dbReference>
<evidence type="ECO:0000256" key="5">
    <source>
        <dbReference type="ARBA" id="ARBA00022692"/>
    </source>
</evidence>
<evidence type="ECO:0000256" key="7">
    <source>
        <dbReference type="ARBA" id="ARBA00023136"/>
    </source>
</evidence>
<dbReference type="PIRSF" id="PIRSF029745">
    <property type="entry name" value="FhaC"/>
    <property type="match status" value="1"/>
</dbReference>
<dbReference type="Pfam" id="PF03865">
    <property type="entry name" value="ShlB"/>
    <property type="match status" value="1"/>
</dbReference>